<dbReference type="EMBL" id="CP067420">
    <property type="protein sequence ID" value="QQP90790.1"/>
    <property type="molecule type" value="Genomic_DNA"/>
</dbReference>
<evidence type="ECO:0000256" key="1">
    <source>
        <dbReference type="SAM" id="SignalP"/>
    </source>
</evidence>
<evidence type="ECO:0000313" key="3">
    <source>
        <dbReference type="Proteomes" id="UP000595197"/>
    </source>
</evidence>
<evidence type="ECO:0000313" key="2">
    <source>
        <dbReference type="EMBL" id="QQP90790.1"/>
    </source>
</evidence>
<reference evidence="2" key="1">
    <citation type="submission" date="2021-02" db="EMBL/GenBank/DDBJ databases">
        <title>Skermanella TT6 skin isolate.</title>
        <authorList>
            <person name="Lee K."/>
            <person name="Ganzorig M."/>
        </authorList>
    </citation>
    <scope>NUCLEOTIDE SEQUENCE</scope>
    <source>
        <strain evidence="2">TT6</strain>
    </source>
</reference>
<accession>A0ABX7B8S5</accession>
<sequence>MGIRTLLASASLLLLSALPAEADWDRHGDRWGRQLHSNPYQSHSLKRACDFGNRRACVELGEIIGERRAARRERVWRQDDFGRRHWQAPPRYYRPPPPSVWWRFDIR</sequence>
<feature type="signal peptide" evidence="1">
    <location>
        <begin position="1"/>
        <end position="22"/>
    </location>
</feature>
<dbReference type="Proteomes" id="UP000595197">
    <property type="component" value="Chromosome"/>
</dbReference>
<feature type="chain" id="PRO_5045147694" evidence="1">
    <location>
        <begin position="23"/>
        <end position="107"/>
    </location>
</feature>
<protein>
    <submittedName>
        <fullName evidence="2">Uncharacterized protein</fullName>
    </submittedName>
</protein>
<keyword evidence="3" id="KW-1185">Reference proteome</keyword>
<gene>
    <name evidence="2" type="ORF">IGS68_06070</name>
</gene>
<name>A0ABX7B8S5_9PROT</name>
<keyword evidence="1" id="KW-0732">Signal</keyword>
<organism evidence="2 3">
    <name type="scientific">Skermanella cutis</name>
    <dbReference type="NCBI Taxonomy" id="2775420"/>
    <lineage>
        <taxon>Bacteria</taxon>
        <taxon>Pseudomonadati</taxon>
        <taxon>Pseudomonadota</taxon>
        <taxon>Alphaproteobacteria</taxon>
        <taxon>Rhodospirillales</taxon>
        <taxon>Azospirillaceae</taxon>
        <taxon>Skermanella</taxon>
    </lineage>
</organism>
<proteinExistence type="predicted"/>
<dbReference type="RefSeq" id="WP_201078119.1">
    <property type="nucleotide sequence ID" value="NZ_CP067420.1"/>
</dbReference>